<reference evidence="2" key="1">
    <citation type="submission" date="2023-03" db="EMBL/GenBank/DDBJ databases">
        <title>Massive genome expansion in bonnet fungi (Mycena s.s.) driven by repeated elements and novel gene families across ecological guilds.</title>
        <authorList>
            <consortium name="Lawrence Berkeley National Laboratory"/>
            <person name="Harder C.B."/>
            <person name="Miyauchi S."/>
            <person name="Viragh M."/>
            <person name="Kuo A."/>
            <person name="Thoen E."/>
            <person name="Andreopoulos B."/>
            <person name="Lu D."/>
            <person name="Skrede I."/>
            <person name="Drula E."/>
            <person name="Henrissat B."/>
            <person name="Morin E."/>
            <person name="Kohler A."/>
            <person name="Barry K."/>
            <person name="LaButti K."/>
            <person name="Morin E."/>
            <person name="Salamov A."/>
            <person name="Lipzen A."/>
            <person name="Mereny Z."/>
            <person name="Hegedus B."/>
            <person name="Baldrian P."/>
            <person name="Stursova M."/>
            <person name="Weitz H."/>
            <person name="Taylor A."/>
            <person name="Grigoriev I.V."/>
            <person name="Nagy L.G."/>
            <person name="Martin F."/>
            <person name="Kauserud H."/>
        </authorList>
    </citation>
    <scope>NUCLEOTIDE SEQUENCE</scope>
    <source>
        <strain evidence="2">CBHHK182m</strain>
    </source>
</reference>
<accession>A0AAD7NVZ9</accession>
<sequence>MSATIAAVVGVVDGDFNLLTDRPWKRPGDASVKGWVLWAEMKQEKKKKAEACAVWESMKEHGDSSPRRMGHLQVLKCPTEQRDQGNSRNSLPWQASSFKPDLAQLRWILAHSQVQVGLNLLFSFSFSMDRCRNSPPSPKLPGSLSDSAWILGGGFQRHRRSSLLPATRPKSPQPSHTLKHGPNTGAQETSTEAKGDAGCAPGVSADNKGIRLKDILPLVAVTKAQRFGECVARRRGESIGRLRGVSTRADTMITFIQTMSGGVSMMVTASTTSYAFLGAFSVNRAYLHDGNICTHSGTRTVKVTDDVGHTSLVAHDSSQVHRLLGVT</sequence>
<organism evidence="2 3">
    <name type="scientific">Mycena metata</name>
    <dbReference type="NCBI Taxonomy" id="1033252"/>
    <lineage>
        <taxon>Eukaryota</taxon>
        <taxon>Fungi</taxon>
        <taxon>Dikarya</taxon>
        <taxon>Basidiomycota</taxon>
        <taxon>Agaricomycotina</taxon>
        <taxon>Agaricomycetes</taxon>
        <taxon>Agaricomycetidae</taxon>
        <taxon>Agaricales</taxon>
        <taxon>Marasmiineae</taxon>
        <taxon>Mycenaceae</taxon>
        <taxon>Mycena</taxon>
    </lineage>
</organism>
<feature type="region of interest" description="Disordered" evidence="1">
    <location>
        <begin position="164"/>
        <end position="200"/>
    </location>
</feature>
<dbReference type="AlphaFoldDB" id="A0AAD7NVZ9"/>
<dbReference type="EMBL" id="JARKIB010000008">
    <property type="protein sequence ID" value="KAJ7777329.1"/>
    <property type="molecule type" value="Genomic_DNA"/>
</dbReference>
<comment type="caution">
    <text evidence="2">The sequence shown here is derived from an EMBL/GenBank/DDBJ whole genome shotgun (WGS) entry which is preliminary data.</text>
</comment>
<protein>
    <submittedName>
        <fullName evidence="2">Uncharacterized protein</fullName>
    </submittedName>
</protein>
<name>A0AAD7NVZ9_9AGAR</name>
<proteinExistence type="predicted"/>
<evidence type="ECO:0000313" key="3">
    <source>
        <dbReference type="Proteomes" id="UP001215598"/>
    </source>
</evidence>
<keyword evidence="3" id="KW-1185">Reference proteome</keyword>
<evidence type="ECO:0000313" key="2">
    <source>
        <dbReference type="EMBL" id="KAJ7777329.1"/>
    </source>
</evidence>
<gene>
    <name evidence="2" type="ORF">B0H16DRAFT_1449430</name>
</gene>
<evidence type="ECO:0000256" key="1">
    <source>
        <dbReference type="SAM" id="MobiDB-lite"/>
    </source>
</evidence>
<dbReference type="Proteomes" id="UP001215598">
    <property type="component" value="Unassembled WGS sequence"/>
</dbReference>